<evidence type="ECO:0000256" key="3">
    <source>
        <dbReference type="ARBA" id="ARBA00022801"/>
    </source>
</evidence>
<comment type="caution">
    <text evidence="8">The sequence shown here is derived from an EMBL/GenBank/DDBJ whole genome shotgun (WGS) entry which is preliminary data.</text>
</comment>
<accession>A0A9X1RYT7</accession>
<evidence type="ECO:0000256" key="1">
    <source>
        <dbReference type="ARBA" id="ARBA00009865"/>
    </source>
</evidence>
<keyword evidence="9" id="KW-1185">Reference proteome</keyword>
<feature type="site" description="Important for catalytic activity, responsible for pKa modulation of the active site Glu and correct orientation of both the proton donor and substrate" evidence="5">
    <location>
        <position position="146"/>
    </location>
</feature>
<dbReference type="Proteomes" id="UP001139414">
    <property type="component" value="Unassembled WGS sequence"/>
</dbReference>
<dbReference type="RefSeq" id="WP_229341517.1">
    <property type="nucleotide sequence ID" value="NZ_JAJBZG010000005.1"/>
</dbReference>
<dbReference type="InterPro" id="IPR006710">
    <property type="entry name" value="Glyco_hydro_43"/>
</dbReference>
<dbReference type="InterPro" id="IPR016828">
    <property type="entry name" value="Alpha-L-arabinofuranosidase"/>
</dbReference>
<evidence type="ECO:0000256" key="5">
    <source>
        <dbReference type="PIRSR" id="PIRSR606710-2"/>
    </source>
</evidence>
<evidence type="ECO:0000256" key="2">
    <source>
        <dbReference type="ARBA" id="ARBA00022729"/>
    </source>
</evidence>
<evidence type="ECO:0000256" key="6">
    <source>
        <dbReference type="RuleBase" id="RU361187"/>
    </source>
</evidence>
<dbReference type="EMBL" id="JAJBZG010000005">
    <property type="protein sequence ID" value="MCB7482089.1"/>
    <property type="molecule type" value="Genomic_DNA"/>
</dbReference>
<evidence type="ECO:0000256" key="4">
    <source>
        <dbReference type="ARBA" id="ARBA00023295"/>
    </source>
</evidence>
<feature type="signal peptide" evidence="7">
    <location>
        <begin position="1"/>
        <end position="20"/>
    </location>
</feature>
<dbReference type="PANTHER" id="PTHR43817">
    <property type="entry name" value="GLYCOSYL HYDROLASE"/>
    <property type="match status" value="1"/>
</dbReference>
<dbReference type="CDD" id="cd18820">
    <property type="entry name" value="GH43_LbAraf43-like"/>
    <property type="match status" value="1"/>
</dbReference>
<keyword evidence="3 6" id="KW-0378">Hydrolase</keyword>
<dbReference type="Gene3D" id="2.115.10.20">
    <property type="entry name" value="Glycosyl hydrolase domain, family 43"/>
    <property type="match status" value="1"/>
</dbReference>
<dbReference type="GO" id="GO:0005975">
    <property type="term" value="P:carbohydrate metabolic process"/>
    <property type="evidence" value="ECO:0007669"/>
    <property type="project" value="InterPro"/>
</dbReference>
<dbReference type="Pfam" id="PF04616">
    <property type="entry name" value="Glyco_hydro_43"/>
    <property type="match status" value="1"/>
</dbReference>
<dbReference type="PANTHER" id="PTHR43817:SF1">
    <property type="entry name" value="HYDROLASE, FAMILY 43, PUTATIVE (AFU_ORTHOLOGUE AFUA_3G01660)-RELATED"/>
    <property type="match status" value="1"/>
</dbReference>
<dbReference type="SUPFAM" id="SSF75005">
    <property type="entry name" value="Arabinanase/levansucrase/invertase"/>
    <property type="match status" value="1"/>
</dbReference>
<proteinExistence type="inferred from homology"/>
<dbReference type="InterPro" id="IPR023296">
    <property type="entry name" value="Glyco_hydro_beta-prop_sf"/>
</dbReference>
<dbReference type="AlphaFoldDB" id="A0A9X1RYT7"/>
<feature type="chain" id="PRO_5040985339" evidence="7">
    <location>
        <begin position="21"/>
        <end position="345"/>
    </location>
</feature>
<evidence type="ECO:0000313" key="8">
    <source>
        <dbReference type="EMBL" id="MCB7482089.1"/>
    </source>
</evidence>
<comment type="similarity">
    <text evidence="1 6">Belongs to the glycosyl hydrolase 43 family.</text>
</comment>
<evidence type="ECO:0000313" key="9">
    <source>
        <dbReference type="Proteomes" id="UP001139414"/>
    </source>
</evidence>
<keyword evidence="4 6" id="KW-0326">Glycosidase</keyword>
<reference evidence="8" key="1">
    <citation type="submission" date="2021-10" db="EMBL/GenBank/DDBJ databases">
        <title>Gramella sp. ASW11-100T, isolated from marine sediment.</title>
        <authorList>
            <person name="Xia C."/>
        </authorList>
    </citation>
    <scope>NUCLEOTIDE SEQUENCE</scope>
    <source>
        <strain evidence="8">ASW11-100</strain>
    </source>
</reference>
<protein>
    <submittedName>
        <fullName evidence="8">Glycoside hydrolase family 43 protein</fullName>
    </submittedName>
</protein>
<name>A0A9X1RYT7_9FLAO</name>
<dbReference type="GO" id="GO:0004553">
    <property type="term" value="F:hydrolase activity, hydrolyzing O-glycosyl compounds"/>
    <property type="evidence" value="ECO:0007669"/>
    <property type="project" value="InterPro"/>
</dbReference>
<organism evidence="8 9">
    <name type="scientific">Christiangramia sediminis</name>
    <dbReference type="NCBI Taxonomy" id="2881336"/>
    <lineage>
        <taxon>Bacteria</taxon>
        <taxon>Pseudomonadati</taxon>
        <taxon>Bacteroidota</taxon>
        <taxon>Flavobacteriia</taxon>
        <taxon>Flavobacteriales</taxon>
        <taxon>Flavobacteriaceae</taxon>
        <taxon>Christiangramia</taxon>
    </lineage>
</organism>
<gene>
    <name evidence="8" type="ORF">LGQ90_12530</name>
</gene>
<keyword evidence="2 7" id="KW-0732">Signal</keyword>
<sequence length="345" mass="39441">MKGIYTFTMLVLLICSGALAQTKTFQNPLLPSGADPFSTYHNGYYYYTNTLQNKLVLWKTKNLANIADAESKTIWTPPEGTMYSKEIWAPEFHIFDGKWYVYFAADDGDNNNHRMYVLENKSEDPFQGNWEFKGKVAANPDRWAIDGNVFKHEGELFMIWSGWEGDTNGQQNIYIAKMENPWTINTNRVLISEPTYVWEKQGDLDDEINPPHVNVNEGPQYLEHDGEIFIVYSANGCWTDYYSLGLLEFTGDDLLDPSAWKKYDEPIFKKSEENSVYAPGHNSFFKSPDGTEDWILYHANSNPGDGCGGKRSPRMQKIEWNEDGTPNLGVPVSEETVLKIPSENK</sequence>
<dbReference type="PIRSF" id="PIRSF025414">
    <property type="entry name" value="Alpha-L-arabinofuranosidase"/>
    <property type="match status" value="1"/>
</dbReference>
<evidence type="ECO:0000256" key="7">
    <source>
        <dbReference type="SAM" id="SignalP"/>
    </source>
</evidence>